<gene>
    <name evidence="1" type="ORF">EBB59_11510</name>
</gene>
<dbReference type="OrthoDB" id="6027850at2"/>
<keyword evidence="2" id="KW-1185">Reference proteome</keyword>
<dbReference type="EMBL" id="RFLY01000019">
    <property type="protein sequence ID" value="RMH88597.1"/>
    <property type="molecule type" value="Genomic_DNA"/>
</dbReference>
<protein>
    <submittedName>
        <fullName evidence="1">Uncharacterized protein</fullName>
    </submittedName>
</protein>
<evidence type="ECO:0000313" key="2">
    <source>
        <dbReference type="Proteomes" id="UP000275012"/>
    </source>
</evidence>
<evidence type="ECO:0000313" key="1">
    <source>
        <dbReference type="EMBL" id="RMH88597.1"/>
    </source>
</evidence>
<dbReference type="AlphaFoldDB" id="A0A3M2HQX4"/>
<proteinExistence type="predicted"/>
<reference evidence="1 2" key="1">
    <citation type="submission" date="2018-10" db="EMBL/GenBank/DDBJ databases">
        <title>Proposal of Lysobacter pythonis sp. nov. isolated from royal pythons (Python regius).</title>
        <authorList>
            <person name="Hans-Juergen B."/>
            <person name="Huptas C."/>
            <person name="Sandra B."/>
            <person name="Igor L."/>
            <person name="Joachim S."/>
            <person name="Siegfried S."/>
            <person name="Mareike W."/>
            <person name="Peter K."/>
        </authorList>
    </citation>
    <scope>NUCLEOTIDE SEQUENCE [LARGE SCALE GENOMIC DNA]</scope>
    <source>
        <strain evidence="1 2">4284/11</strain>
    </source>
</reference>
<organism evidence="1 2">
    <name type="scientific">Solilutibacter pythonis</name>
    <dbReference type="NCBI Taxonomy" id="2483112"/>
    <lineage>
        <taxon>Bacteria</taxon>
        <taxon>Pseudomonadati</taxon>
        <taxon>Pseudomonadota</taxon>
        <taxon>Gammaproteobacteria</taxon>
        <taxon>Lysobacterales</taxon>
        <taxon>Lysobacteraceae</taxon>
        <taxon>Solilutibacter</taxon>
    </lineage>
</organism>
<accession>A0A3M2HQX4</accession>
<sequence>MKIIDNLFRRKEPKEPWPLRFDSYSFDARCHNTLKCSIIFDRTQFALTRELNGPSGEPHRPDWKEHWNAGFGSTEEFETHGFPSTVDIKWTALDGIERETKIDLETVFPGHEIIHDVPREEIDEYRAANERHHAWIFLEVNNHTINIYIKALVATNRLKDPSNDHKAIVVRADMKLAWSNTY</sequence>
<dbReference type="Proteomes" id="UP000275012">
    <property type="component" value="Unassembled WGS sequence"/>
</dbReference>
<name>A0A3M2HQX4_9GAMM</name>
<comment type="caution">
    <text evidence="1">The sequence shown here is derived from an EMBL/GenBank/DDBJ whole genome shotgun (WGS) entry which is preliminary data.</text>
</comment>
<dbReference type="RefSeq" id="WP_122102299.1">
    <property type="nucleotide sequence ID" value="NZ_RFLY01000019.1"/>
</dbReference>